<keyword evidence="2" id="KW-1185">Reference proteome</keyword>
<comment type="caution">
    <text evidence="1">The sequence shown here is derived from an EMBL/GenBank/DDBJ whole genome shotgun (WGS) entry which is preliminary data.</text>
</comment>
<evidence type="ECO:0000313" key="2">
    <source>
        <dbReference type="Proteomes" id="UP000542353"/>
    </source>
</evidence>
<proteinExistence type="predicted"/>
<evidence type="ECO:0008006" key="3">
    <source>
        <dbReference type="Google" id="ProtNLM"/>
    </source>
</evidence>
<sequence>MSIVRNTAGTIVLSGACSVDEAEALLRLLQETPRAQLDWTGASHLHSAVVQLILAARPDPIGPCGDPFIARWVALGSV</sequence>
<organism evidence="1 2">
    <name type="scientific">Rhodopseudomonas rhenobacensis</name>
    <dbReference type="NCBI Taxonomy" id="87461"/>
    <lineage>
        <taxon>Bacteria</taxon>
        <taxon>Pseudomonadati</taxon>
        <taxon>Pseudomonadota</taxon>
        <taxon>Alphaproteobacteria</taxon>
        <taxon>Hyphomicrobiales</taxon>
        <taxon>Nitrobacteraceae</taxon>
        <taxon>Rhodopseudomonas</taxon>
    </lineage>
</organism>
<dbReference type="PROSITE" id="PS51257">
    <property type="entry name" value="PROKAR_LIPOPROTEIN"/>
    <property type="match status" value="1"/>
</dbReference>
<dbReference type="Proteomes" id="UP000542353">
    <property type="component" value="Unassembled WGS sequence"/>
</dbReference>
<evidence type="ECO:0000313" key="1">
    <source>
        <dbReference type="EMBL" id="MBB5046194.1"/>
    </source>
</evidence>
<dbReference type="AlphaFoldDB" id="A0A7W7Z1A9"/>
<name>A0A7W7Z1A9_9BRAD</name>
<dbReference type="EMBL" id="JACHIH010000003">
    <property type="protein sequence ID" value="MBB5046194.1"/>
    <property type="molecule type" value="Genomic_DNA"/>
</dbReference>
<accession>A0A7W7Z1A9</accession>
<protein>
    <recommendedName>
        <fullName evidence="3">STAS domain-containing protein</fullName>
    </recommendedName>
</protein>
<gene>
    <name evidence="1" type="ORF">HNR60_000936</name>
</gene>
<reference evidence="1 2" key="1">
    <citation type="submission" date="2020-08" db="EMBL/GenBank/DDBJ databases">
        <title>Genomic Encyclopedia of Type Strains, Phase IV (KMG-IV): sequencing the most valuable type-strain genomes for metagenomic binning, comparative biology and taxonomic classification.</title>
        <authorList>
            <person name="Goeker M."/>
        </authorList>
    </citation>
    <scope>NUCLEOTIDE SEQUENCE [LARGE SCALE GENOMIC DNA]</scope>
    <source>
        <strain evidence="1 2">DSM 12706</strain>
    </source>
</reference>
<dbReference type="RefSeq" id="WP_184254805.1">
    <property type="nucleotide sequence ID" value="NZ_JACHIH010000003.1"/>
</dbReference>